<dbReference type="PANTHER" id="PTHR11787:SF4">
    <property type="entry name" value="CHM, RAB ESCORT PROTEIN 1"/>
    <property type="match status" value="1"/>
</dbReference>
<dbReference type="PRINTS" id="PR00891">
    <property type="entry name" value="RABGDIREP"/>
</dbReference>
<dbReference type="GO" id="GO:0005096">
    <property type="term" value="F:GTPase activator activity"/>
    <property type="evidence" value="ECO:0007669"/>
    <property type="project" value="UniProtKB-KW"/>
</dbReference>
<dbReference type="STRING" id="7574.A0A1S3K212"/>
<accession>A0A1S3K212</accession>
<dbReference type="KEGG" id="lak:106177911"/>
<dbReference type="Gene3D" id="1.10.405.10">
    <property type="entry name" value="Guanine Nucleotide Dissociation Inhibitor, domain 1"/>
    <property type="match status" value="1"/>
</dbReference>
<feature type="compositionally biased region" description="Basic and acidic residues" evidence="5">
    <location>
        <begin position="216"/>
        <end position="229"/>
    </location>
</feature>
<dbReference type="GO" id="GO:0005829">
    <property type="term" value="C:cytosol"/>
    <property type="evidence" value="ECO:0007669"/>
    <property type="project" value="TreeGrafter"/>
</dbReference>
<evidence type="ECO:0000313" key="6">
    <source>
        <dbReference type="Proteomes" id="UP000085678"/>
    </source>
</evidence>
<dbReference type="GO" id="GO:0016192">
    <property type="term" value="P:vesicle-mediated transport"/>
    <property type="evidence" value="ECO:0007669"/>
    <property type="project" value="TreeGrafter"/>
</dbReference>
<comment type="subcellular location">
    <subcellularLocation>
        <location evidence="1">Cytoplasm</location>
    </subcellularLocation>
</comment>
<feature type="region of interest" description="Disordered" evidence="5">
    <location>
        <begin position="651"/>
        <end position="710"/>
    </location>
</feature>
<dbReference type="FunCoup" id="A0A1S3K212">
    <property type="interactions" value="629"/>
</dbReference>
<dbReference type="InterPro" id="IPR018203">
    <property type="entry name" value="GDP_dissociation_inhibitor"/>
</dbReference>
<evidence type="ECO:0000256" key="2">
    <source>
        <dbReference type="ARBA" id="ARBA00005593"/>
    </source>
</evidence>
<keyword evidence="6" id="KW-1185">Reference proteome</keyword>
<evidence type="ECO:0000256" key="3">
    <source>
        <dbReference type="ARBA" id="ARBA00022468"/>
    </source>
</evidence>
<dbReference type="AlphaFoldDB" id="A0A1S3K212"/>
<dbReference type="PRINTS" id="PR00893">
    <property type="entry name" value="RABESCORT"/>
</dbReference>
<dbReference type="GO" id="GO:0006886">
    <property type="term" value="P:intracellular protein transport"/>
    <property type="evidence" value="ECO:0007669"/>
    <property type="project" value="InterPro"/>
</dbReference>
<sequence length="710" mass="79447">MADDDLPREYDAIVLGTGLTECVIAAALARIGFRVLHLDRNDYYSSEWAVFNFDGMQRWIKQEQTRALEKEAPFSSELYQELLEDGEVLIPLPQHGTGTSNVVEKVFMKEAPADIVEVEDKTSKLSLASEAAPNITSQETTESSEIDSQNVDNLLQDSDKRFEESVVSETVSQGDHSTQSQGKDQPLTESEEQSENAKIGQEKNEENSVDVAESTGKVEEQQKSDKTEPNYDNVEFVVQESDHKAQGAGVKVAEKEPKKPDKVREWTLSELKKEWRRFNLDLAPKMLYSRGSLVELLISSDIAKYCEFKTVTRILTHLNGKVEQVPCSRADVFGSKAVTMVEKRMLMKFLTFCMEYEKHAEDYQEYQEKPYTEFLKSKKLSATVQHYICQAIAMSTDKTNTIEGLRRTKRFLQSIGRYGNTPFLWPLYGSGELPQCFCRMCAVFGGTYILRRTARALIMGKDNKCVGIIDTEGLRMKCNWVIMEGGLASEALLPENSRNRKSSRGIYITDKSLCTDDQDQITLMHLPPANGQTDPITVMELSPATYACPKGLHVVHLTCQGCNSAEEDLKPAEDLLFKPVEQVEPEPTDTRPRVLWSLHLNQMDNTGCDLNEKTPENVVLVAGPGASLDFEHSILEARQVFEKICPGEEFLPKAPNPEDIIFDDGQEAANGDSGFEADVNDEGADQEEGHSQDTDSEVDAGVAEEGSEWS</sequence>
<dbReference type="OrthoDB" id="1923006at2759"/>
<feature type="region of interest" description="Disordered" evidence="5">
    <location>
        <begin position="163"/>
        <end position="231"/>
    </location>
</feature>
<feature type="compositionally biased region" description="Polar residues" evidence="5">
    <location>
        <begin position="134"/>
        <end position="150"/>
    </location>
</feature>
<proteinExistence type="inferred from homology"/>
<dbReference type="InterPro" id="IPR001738">
    <property type="entry name" value="Rab_escort"/>
</dbReference>
<dbReference type="InParanoid" id="A0A1S3K212"/>
<dbReference type="GeneID" id="106177911"/>
<name>A0A1S3K212_LINAN</name>
<dbReference type="Pfam" id="PF00996">
    <property type="entry name" value="GDI"/>
    <property type="match status" value="2"/>
</dbReference>
<dbReference type="FunFam" id="1.10.405.10:FF:000003">
    <property type="entry name" value="Rab proteins geranylgeranyltransferase component A"/>
    <property type="match status" value="1"/>
</dbReference>
<evidence type="ECO:0000313" key="7">
    <source>
        <dbReference type="RefSeq" id="XP_013416311.1"/>
    </source>
</evidence>
<feature type="region of interest" description="Disordered" evidence="5">
    <location>
        <begin position="129"/>
        <end position="150"/>
    </location>
</feature>
<dbReference type="GO" id="GO:0005092">
    <property type="term" value="F:GDP-dissociation inhibitor activity"/>
    <property type="evidence" value="ECO:0007669"/>
    <property type="project" value="InterPro"/>
</dbReference>
<protein>
    <submittedName>
        <fullName evidence="7">Rab proteins geranylgeranyltransferase component A 2</fullName>
    </submittedName>
</protein>
<evidence type="ECO:0000256" key="5">
    <source>
        <dbReference type="SAM" id="MobiDB-lite"/>
    </source>
</evidence>
<dbReference type="PANTHER" id="PTHR11787">
    <property type="entry name" value="RAB GDP-DISSOCIATION INHIBITOR"/>
    <property type="match status" value="1"/>
</dbReference>
<organism evidence="6 7">
    <name type="scientific">Lingula anatina</name>
    <name type="common">Brachiopod</name>
    <name type="synonym">Lingula unguis</name>
    <dbReference type="NCBI Taxonomy" id="7574"/>
    <lineage>
        <taxon>Eukaryota</taxon>
        <taxon>Metazoa</taxon>
        <taxon>Spiralia</taxon>
        <taxon>Lophotrochozoa</taxon>
        <taxon>Brachiopoda</taxon>
        <taxon>Linguliformea</taxon>
        <taxon>Lingulata</taxon>
        <taxon>Lingulida</taxon>
        <taxon>Linguloidea</taxon>
        <taxon>Lingulidae</taxon>
        <taxon>Lingula</taxon>
    </lineage>
</organism>
<comment type="similarity">
    <text evidence="2">Belongs to the Rab GDI family.</text>
</comment>
<reference evidence="7" key="2">
    <citation type="submission" date="2025-08" db="UniProtKB">
        <authorList>
            <consortium name="RefSeq"/>
        </authorList>
    </citation>
    <scope>IDENTIFICATION</scope>
</reference>
<feature type="compositionally biased region" description="Polar residues" evidence="5">
    <location>
        <begin position="167"/>
        <end position="183"/>
    </location>
</feature>
<dbReference type="GO" id="GO:0005968">
    <property type="term" value="C:Rab-protein geranylgeranyltransferase complex"/>
    <property type="evidence" value="ECO:0007669"/>
    <property type="project" value="InterPro"/>
</dbReference>
<dbReference type="InterPro" id="IPR036188">
    <property type="entry name" value="FAD/NAD-bd_sf"/>
</dbReference>
<dbReference type="RefSeq" id="XP_013416311.1">
    <property type="nucleotide sequence ID" value="XM_013560857.1"/>
</dbReference>
<evidence type="ECO:0000256" key="4">
    <source>
        <dbReference type="ARBA" id="ARBA00022490"/>
    </source>
</evidence>
<dbReference type="PIRSF" id="PIRSF016550">
    <property type="entry name" value="Rab_ger_ger_transf_A_euk"/>
    <property type="match status" value="1"/>
</dbReference>
<keyword evidence="4" id="KW-0963">Cytoplasm</keyword>
<dbReference type="SUPFAM" id="SSF51905">
    <property type="entry name" value="FAD/NAD(P)-binding domain"/>
    <property type="match status" value="2"/>
</dbReference>
<dbReference type="Gene3D" id="3.30.519.10">
    <property type="entry name" value="Guanine Nucleotide Dissociation Inhibitor, domain 2"/>
    <property type="match status" value="1"/>
</dbReference>
<dbReference type="GO" id="GO:0005634">
    <property type="term" value="C:nucleus"/>
    <property type="evidence" value="ECO:0007669"/>
    <property type="project" value="TreeGrafter"/>
</dbReference>
<gene>
    <name evidence="7" type="primary">LOC106177911</name>
</gene>
<dbReference type="GO" id="GO:0007264">
    <property type="term" value="P:small GTPase-mediated signal transduction"/>
    <property type="evidence" value="ECO:0007669"/>
    <property type="project" value="InterPro"/>
</dbReference>
<keyword evidence="3" id="KW-0343">GTPase activation</keyword>
<dbReference type="Proteomes" id="UP000085678">
    <property type="component" value="Unplaced"/>
</dbReference>
<reference evidence="7" key="1">
    <citation type="journal article" date="2015" name="Nat. Commun.">
        <title>The Lingula genome provides insights into brachiopod evolution and the origin of phosphate biomineralization.</title>
        <authorList>
            <person name="Luo Y.J."/>
            <person name="Takeuchi T."/>
            <person name="Koyanagi R."/>
            <person name="Yamada L."/>
            <person name="Kanda M."/>
            <person name="Khalturina M."/>
            <person name="Fujie M."/>
            <person name="Yamasaki S.I."/>
            <person name="Endo K."/>
            <person name="Satoh N."/>
        </authorList>
    </citation>
    <scope>NUCLEOTIDE SEQUENCE</scope>
</reference>
<evidence type="ECO:0000256" key="1">
    <source>
        <dbReference type="ARBA" id="ARBA00004496"/>
    </source>
</evidence>
<dbReference type="Gene3D" id="3.50.50.60">
    <property type="entry name" value="FAD/NAD(P)-binding domain"/>
    <property type="match status" value="2"/>
</dbReference>